<dbReference type="FunFam" id="1.10.1410.10:FF:000001">
    <property type="entry name" value="Putative poly(A) polymerase gamma"/>
    <property type="match status" value="1"/>
</dbReference>
<dbReference type="Gene3D" id="3.30.70.590">
    <property type="entry name" value="Poly(A) polymerase predicted RNA binding domain"/>
    <property type="match status" value="1"/>
</dbReference>
<keyword evidence="4 11" id="KW-0507">mRNA processing</keyword>
<keyword evidence="15" id="KW-1133">Transmembrane helix</keyword>
<reference evidence="19" key="1">
    <citation type="journal article" date="2020" name="Stud. Mycol.">
        <title>101 Dothideomycetes genomes: a test case for predicting lifestyles and emergence of pathogens.</title>
        <authorList>
            <person name="Haridas S."/>
            <person name="Albert R."/>
            <person name="Binder M."/>
            <person name="Bloem J."/>
            <person name="Labutti K."/>
            <person name="Salamov A."/>
            <person name="Andreopoulos B."/>
            <person name="Baker S."/>
            <person name="Barry K."/>
            <person name="Bills G."/>
            <person name="Bluhm B."/>
            <person name="Cannon C."/>
            <person name="Castanera R."/>
            <person name="Culley D."/>
            <person name="Daum C."/>
            <person name="Ezra D."/>
            <person name="Gonzalez J."/>
            <person name="Henrissat B."/>
            <person name="Kuo A."/>
            <person name="Liang C."/>
            <person name="Lipzen A."/>
            <person name="Lutzoni F."/>
            <person name="Magnuson J."/>
            <person name="Mondo S."/>
            <person name="Nolan M."/>
            <person name="Ohm R."/>
            <person name="Pangilinan J."/>
            <person name="Park H.-J."/>
            <person name="Ramirez L."/>
            <person name="Alfaro M."/>
            <person name="Sun H."/>
            <person name="Tritt A."/>
            <person name="Yoshinaga Y."/>
            <person name="Zwiers L.-H."/>
            <person name="Turgeon B."/>
            <person name="Goodwin S."/>
            <person name="Spatafora J."/>
            <person name="Crous P."/>
            <person name="Grigoriev I."/>
        </authorList>
    </citation>
    <scope>NUCLEOTIDE SEQUENCE</scope>
    <source>
        <strain evidence="19">CBS 122367</strain>
    </source>
</reference>
<evidence type="ECO:0000256" key="8">
    <source>
        <dbReference type="ARBA" id="ARBA00022840"/>
    </source>
</evidence>
<evidence type="ECO:0000256" key="14">
    <source>
        <dbReference type="SAM" id="MobiDB-lite"/>
    </source>
</evidence>
<feature type="domain" description="Poly(A) polymerase nucleotidyltransferase" evidence="18">
    <location>
        <begin position="10"/>
        <end position="207"/>
    </location>
</feature>
<evidence type="ECO:0000256" key="9">
    <source>
        <dbReference type="ARBA" id="ARBA00022842"/>
    </source>
</evidence>
<dbReference type="GO" id="GO:1990817">
    <property type="term" value="F:poly(A) RNA polymerase activity"/>
    <property type="evidence" value="ECO:0007669"/>
    <property type="project" value="UniProtKB-UniRule"/>
</dbReference>
<keyword evidence="9 13" id="KW-0460">Magnesium</keyword>
<comment type="cofactor">
    <cofactor evidence="13">
        <name>Mg(2+)</name>
        <dbReference type="ChEBI" id="CHEBI:18420"/>
    </cofactor>
    <text evidence="13">Binds 2 magnesium ions. Also active with manganese.</text>
</comment>
<dbReference type="InterPro" id="IPR007010">
    <property type="entry name" value="PolA_pol_RNA-bd_dom"/>
</dbReference>
<keyword evidence="8 11" id="KW-0067">ATP-binding</keyword>
<evidence type="ECO:0000256" key="12">
    <source>
        <dbReference type="PIRSR" id="PIRSR018425-1"/>
    </source>
</evidence>
<dbReference type="InterPro" id="IPR014492">
    <property type="entry name" value="PolyA_polymerase"/>
</dbReference>
<evidence type="ECO:0000256" key="4">
    <source>
        <dbReference type="ARBA" id="ARBA00022664"/>
    </source>
</evidence>
<protein>
    <recommendedName>
        <fullName evidence="11">Poly(A) polymerase</fullName>
        <ecNumber evidence="11">2.7.7.19</ecNumber>
    </recommendedName>
</protein>
<feature type="binding site" evidence="13">
    <location>
        <position position="104"/>
    </location>
    <ligand>
        <name>Mg(2+)</name>
        <dbReference type="ChEBI" id="CHEBI:18420"/>
        <label>2</label>
        <note>catalytic</note>
    </ligand>
</feature>
<feature type="binding site" evidence="12">
    <location>
        <position position="221"/>
    </location>
    <ligand>
        <name>ATP</name>
        <dbReference type="ChEBI" id="CHEBI:30616"/>
    </ligand>
</feature>
<feature type="transmembrane region" description="Helical" evidence="15">
    <location>
        <begin position="228"/>
        <end position="246"/>
    </location>
</feature>
<dbReference type="EMBL" id="MU005583">
    <property type="protein sequence ID" value="KAF2683745.1"/>
    <property type="molecule type" value="Genomic_DNA"/>
</dbReference>
<dbReference type="GO" id="GO:0005634">
    <property type="term" value="C:nucleus"/>
    <property type="evidence" value="ECO:0007669"/>
    <property type="project" value="UniProtKB-SubCell"/>
</dbReference>
<keyword evidence="20" id="KW-1185">Reference proteome</keyword>
<dbReference type="GO" id="GO:0006397">
    <property type="term" value="P:mRNA processing"/>
    <property type="evidence" value="ECO:0007669"/>
    <property type="project" value="UniProtKB-KW"/>
</dbReference>
<evidence type="ECO:0000256" key="10">
    <source>
        <dbReference type="ARBA" id="ARBA00023242"/>
    </source>
</evidence>
<dbReference type="PIRSF" id="PIRSF018425">
    <property type="entry name" value="PolyA_polymerase"/>
    <property type="match status" value="1"/>
</dbReference>
<dbReference type="Pfam" id="PF20750">
    <property type="entry name" value="PAP_NTPase"/>
    <property type="match status" value="1"/>
</dbReference>
<name>A0A6G1J073_9PLEO</name>
<dbReference type="PANTHER" id="PTHR10682:SF10">
    <property type="entry name" value="POLYNUCLEOTIDE ADENYLYLTRANSFERASE"/>
    <property type="match status" value="1"/>
</dbReference>
<comment type="cofactor">
    <cofactor evidence="1">
        <name>Mn(2+)</name>
        <dbReference type="ChEBI" id="CHEBI:29035"/>
    </cofactor>
</comment>
<dbReference type="PANTHER" id="PTHR10682">
    <property type="entry name" value="POLY A POLYMERASE"/>
    <property type="match status" value="1"/>
</dbReference>
<dbReference type="Gene3D" id="1.10.1410.10">
    <property type="match status" value="1"/>
</dbReference>
<accession>A0A6G1J073</accession>
<evidence type="ECO:0000256" key="13">
    <source>
        <dbReference type="PIRSR" id="PIRSR018425-2"/>
    </source>
</evidence>
<dbReference type="GO" id="GO:0005524">
    <property type="term" value="F:ATP binding"/>
    <property type="evidence" value="ECO:0007669"/>
    <property type="project" value="UniProtKB-UniRule"/>
</dbReference>
<feature type="compositionally biased region" description="Polar residues" evidence="14">
    <location>
        <begin position="553"/>
        <end position="563"/>
    </location>
</feature>
<comment type="similarity">
    <text evidence="3 11">Belongs to the poly(A) polymerase family.</text>
</comment>
<dbReference type="SUPFAM" id="SSF81301">
    <property type="entry name" value="Nucleotidyltransferase"/>
    <property type="match status" value="1"/>
</dbReference>
<keyword evidence="15" id="KW-0812">Transmembrane</keyword>
<dbReference type="InterPro" id="IPR011068">
    <property type="entry name" value="NuclTrfase_I-like_C"/>
</dbReference>
<keyword evidence="5 11" id="KW-0808">Transferase</keyword>
<comment type="subcellular location">
    <subcellularLocation>
        <location evidence="2 11">Nucleus</location>
    </subcellularLocation>
</comment>
<dbReference type="Proteomes" id="UP000799291">
    <property type="component" value="Unassembled WGS sequence"/>
</dbReference>
<evidence type="ECO:0000256" key="11">
    <source>
        <dbReference type="PIRNR" id="PIRNR018425"/>
    </source>
</evidence>
<feature type="binding site" evidence="12">
    <location>
        <position position="230"/>
    </location>
    <ligand>
        <name>ATP</name>
        <dbReference type="ChEBI" id="CHEBI:30616"/>
    </ligand>
</feature>
<comment type="function">
    <text evidence="11">Polymerase that creates the 3'-poly(A) tail of mRNA's.</text>
</comment>
<dbReference type="SUPFAM" id="SSF55003">
    <property type="entry name" value="PAP/Archaeal CCA-adding enzyme, C-terminal domain"/>
    <property type="match status" value="1"/>
</dbReference>
<evidence type="ECO:0000256" key="1">
    <source>
        <dbReference type="ARBA" id="ARBA00001936"/>
    </source>
</evidence>
<dbReference type="Pfam" id="PF04928">
    <property type="entry name" value="PAP_central"/>
    <property type="match status" value="1"/>
</dbReference>
<evidence type="ECO:0000313" key="20">
    <source>
        <dbReference type="Proteomes" id="UP000799291"/>
    </source>
</evidence>
<dbReference type="Pfam" id="PF04926">
    <property type="entry name" value="PAP_RNA-bind"/>
    <property type="match status" value="1"/>
</dbReference>
<dbReference type="EC" id="2.7.7.19" evidence="11"/>
<keyword evidence="15" id="KW-0472">Membrane</keyword>
<dbReference type="CDD" id="cd05402">
    <property type="entry name" value="NT_PAP_TUTase"/>
    <property type="match status" value="1"/>
</dbReference>
<gene>
    <name evidence="19" type="ORF">K458DRAFT_443299</name>
</gene>
<keyword evidence="6 13" id="KW-0479">Metal-binding</keyword>
<evidence type="ECO:0000256" key="7">
    <source>
        <dbReference type="ARBA" id="ARBA00022741"/>
    </source>
</evidence>
<dbReference type="InterPro" id="IPR048840">
    <property type="entry name" value="PolA_pol_NTPase"/>
</dbReference>
<comment type="catalytic activity">
    <reaction evidence="11">
        <text>RNA(n) + ATP = RNA(n)-3'-adenine ribonucleotide + diphosphate</text>
        <dbReference type="Rhea" id="RHEA:11332"/>
        <dbReference type="Rhea" id="RHEA-COMP:14527"/>
        <dbReference type="Rhea" id="RHEA-COMP:17347"/>
        <dbReference type="ChEBI" id="CHEBI:30616"/>
        <dbReference type="ChEBI" id="CHEBI:33019"/>
        <dbReference type="ChEBI" id="CHEBI:140395"/>
        <dbReference type="ChEBI" id="CHEBI:173115"/>
        <dbReference type="EC" id="2.7.7.19"/>
    </reaction>
</comment>
<feature type="binding site" evidence="13">
    <location>
        <position position="102"/>
    </location>
    <ligand>
        <name>Mg(2+)</name>
        <dbReference type="ChEBI" id="CHEBI:18420"/>
        <label>1</label>
        <note>catalytic</note>
    </ligand>
</feature>
<organism evidence="19 20">
    <name type="scientific">Lentithecium fluviatile CBS 122367</name>
    <dbReference type="NCBI Taxonomy" id="1168545"/>
    <lineage>
        <taxon>Eukaryota</taxon>
        <taxon>Fungi</taxon>
        <taxon>Dikarya</taxon>
        <taxon>Ascomycota</taxon>
        <taxon>Pezizomycotina</taxon>
        <taxon>Dothideomycetes</taxon>
        <taxon>Pleosporomycetidae</taxon>
        <taxon>Pleosporales</taxon>
        <taxon>Massarineae</taxon>
        <taxon>Lentitheciaceae</taxon>
        <taxon>Lentithecium</taxon>
    </lineage>
</organism>
<feature type="compositionally biased region" description="Basic residues" evidence="14">
    <location>
        <begin position="539"/>
        <end position="552"/>
    </location>
</feature>
<evidence type="ECO:0000313" key="19">
    <source>
        <dbReference type="EMBL" id="KAF2683745.1"/>
    </source>
</evidence>
<evidence type="ECO:0000256" key="5">
    <source>
        <dbReference type="ARBA" id="ARBA00022679"/>
    </source>
</evidence>
<keyword evidence="7 11" id="KW-0547">Nucleotide-binding</keyword>
<feature type="binding site" evidence="12">
    <location>
        <begin position="102"/>
        <end position="104"/>
    </location>
    <ligand>
        <name>ATP</name>
        <dbReference type="ChEBI" id="CHEBI:30616"/>
    </ligand>
</feature>
<evidence type="ECO:0000256" key="2">
    <source>
        <dbReference type="ARBA" id="ARBA00004123"/>
    </source>
</evidence>
<evidence type="ECO:0000259" key="16">
    <source>
        <dbReference type="Pfam" id="PF04926"/>
    </source>
</evidence>
<feature type="binding site" evidence="12">
    <location>
        <begin position="89"/>
        <end position="91"/>
    </location>
    <ligand>
        <name>ATP</name>
        <dbReference type="ChEBI" id="CHEBI:30616"/>
    </ligand>
</feature>
<feature type="binding site" evidence="12">
    <location>
        <position position="159"/>
    </location>
    <ligand>
        <name>ATP</name>
        <dbReference type="ChEBI" id="CHEBI:30616"/>
    </ligand>
</feature>
<feature type="binding site" evidence="13">
    <location>
        <position position="104"/>
    </location>
    <ligand>
        <name>Mg(2+)</name>
        <dbReference type="ChEBI" id="CHEBI:18420"/>
        <label>1</label>
        <note>catalytic</note>
    </ligand>
</feature>
<dbReference type="AlphaFoldDB" id="A0A6G1J073"/>
<sequence>MEGAPKRKWGVTNPISEAPPSEADLKLNDELIAYLKDKNNFETPEGMENRQKVLQLVQKVAEEFMRRVGRAKKLSEATVNSLGGKVFTFGSYQLGAYGPTSDIDTLILAPKHVMLDDFFEHWPSTFRELSNPDELTEMVVVPEAYVPIIKMEYRGVSLDVIFASLPTQATIGRDFKLDDMNVLKGLNPDQMRSVNGVRCGEELQQSVPQIKTFRHALRTIKMWANRRGVYGAVFGYPGGIAWAIMVARICQLYPYACGATVVSKFFNLMRKWRWPRPIMLKESGGGGPLNLPYWNPSHDHKARAHMMPVITPAVPQMCSTHSVSLSTMALMMDEFERADNIINSIVTGGKRWDDLFQRHTFFTKNHKYYLAVHATCTTKNAHDQFSGLVKSKVRLLAKGIDEGETNIKYAITYMDGFDRYHRCGNEDQISQVRQGQLKYKIDKDQIPKDDAQPSSDGWPKTIYTTTFYIGLILPEEDMKSDGKAKLDISWPVSDFRSLVENHPDYDANTMGVRVVHIRDHQLPDDVFEEGETRPTKPIKEKKKKANGTRIKHSNANGTTTASTKAKRQFEETGLEVRTSKRQK</sequence>
<feature type="domain" description="Poly(A) polymerase central" evidence="17">
    <location>
        <begin position="212"/>
        <end position="357"/>
    </location>
</feature>
<dbReference type="GO" id="GO:0031123">
    <property type="term" value="P:RNA 3'-end processing"/>
    <property type="evidence" value="ECO:0007669"/>
    <property type="project" value="InterPro"/>
</dbReference>
<feature type="binding site" evidence="13">
    <location>
        <position position="102"/>
    </location>
    <ligand>
        <name>Mg(2+)</name>
        <dbReference type="ChEBI" id="CHEBI:18420"/>
        <label>2</label>
        <note>catalytic</note>
    </ligand>
</feature>
<dbReference type="SUPFAM" id="SSF81631">
    <property type="entry name" value="PAP/OAS1 substrate-binding domain"/>
    <property type="match status" value="1"/>
</dbReference>
<dbReference type="Gene3D" id="3.30.460.10">
    <property type="entry name" value="Beta Polymerase, domain 2"/>
    <property type="match status" value="1"/>
</dbReference>
<dbReference type="GO" id="GO:0003723">
    <property type="term" value="F:RNA binding"/>
    <property type="evidence" value="ECO:0007669"/>
    <property type="project" value="UniProtKB-UniRule"/>
</dbReference>
<feature type="binding site" evidence="13">
    <location>
        <position position="159"/>
    </location>
    <ligand>
        <name>Mg(2+)</name>
        <dbReference type="ChEBI" id="CHEBI:18420"/>
        <label>2</label>
        <note>catalytic</note>
    </ligand>
</feature>
<proteinExistence type="inferred from homology"/>
<dbReference type="OrthoDB" id="412748at2759"/>
<dbReference type="InterPro" id="IPR007012">
    <property type="entry name" value="PolA_pol_cen_dom"/>
</dbReference>
<evidence type="ECO:0000259" key="17">
    <source>
        <dbReference type="Pfam" id="PF04928"/>
    </source>
</evidence>
<evidence type="ECO:0000259" key="18">
    <source>
        <dbReference type="Pfam" id="PF20750"/>
    </source>
</evidence>
<evidence type="ECO:0000256" key="15">
    <source>
        <dbReference type="SAM" id="Phobius"/>
    </source>
</evidence>
<evidence type="ECO:0000256" key="6">
    <source>
        <dbReference type="ARBA" id="ARBA00022723"/>
    </source>
</evidence>
<evidence type="ECO:0000256" key="3">
    <source>
        <dbReference type="ARBA" id="ARBA00010912"/>
    </source>
</evidence>
<dbReference type="InterPro" id="IPR043519">
    <property type="entry name" value="NT_sf"/>
</dbReference>
<feature type="region of interest" description="Disordered" evidence="14">
    <location>
        <begin position="527"/>
        <end position="583"/>
    </location>
</feature>
<dbReference type="GO" id="GO:0046872">
    <property type="term" value="F:metal ion binding"/>
    <property type="evidence" value="ECO:0007669"/>
    <property type="project" value="UniProtKB-KW"/>
</dbReference>
<keyword evidence="10 11" id="KW-0539">Nucleus</keyword>
<feature type="domain" description="Poly(A) polymerase RNA-binding" evidence="16">
    <location>
        <begin position="360"/>
        <end position="536"/>
    </location>
</feature>
<feature type="region of interest" description="Disordered" evidence="14">
    <location>
        <begin position="1"/>
        <end position="20"/>
    </location>
</feature>